<dbReference type="InterPro" id="IPR043128">
    <property type="entry name" value="Rev_trsase/Diguanyl_cyclase"/>
</dbReference>
<dbReference type="EMBL" id="RJVQ01000001">
    <property type="protein sequence ID" value="RQW64801.1"/>
    <property type="molecule type" value="Genomic_DNA"/>
</dbReference>
<dbReference type="SMART" id="SM00267">
    <property type="entry name" value="GGDEF"/>
    <property type="match status" value="1"/>
</dbReference>
<reference evidence="3 4" key="1">
    <citation type="submission" date="2018-11" db="EMBL/GenBank/DDBJ databases">
        <title>Vibrio LJC006 sp. nov., isolated from seawater during the bloom of the enteromorpha.</title>
        <authorList>
            <person name="Liang J."/>
        </authorList>
    </citation>
    <scope>NUCLEOTIDE SEQUENCE [LARGE SCALE GENOMIC DNA]</scope>
    <source>
        <strain evidence="3 4">LJC006</strain>
    </source>
</reference>
<evidence type="ECO:0000313" key="3">
    <source>
        <dbReference type="EMBL" id="RQW64801.1"/>
    </source>
</evidence>
<dbReference type="InterPro" id="IPR050706">
    <property type="entry name" value="Cyclic-di-GMP_PDE-like"/>
</dbReference>
<dbReference type="InterPro" id="IPR000160">
    <property type="entry name" value="GGDEF_dom"/>
</dbReference>
<feature type="domain" description="GGDEF" evidence="2">
    <location>
        <begin position="192"/>
        <end position="325"/>
    </location>
</feature>
<dbReference type="OrthoDB" id="9804951at2"/>
<dbReference type="CDD" id="cd01948">
    <property type="entry name" value="EAL"/>
    <property type="match status" value="1"/>
</dbReference>
<dbReference type="Pfam" id="PF00563">
    <property type="entry name" value="EAL"/>
    <property type="match status" value="1"/>
</dbReference>
<dbReference type="PANTHER" id="PTHR33121">
    <property type="entry name" value="CYCLIC DI-GMP PHOSPHODIESTERASE PDEF"/>
    <property type="match status" value="1"/>
</dbReference>
<dbReference type="Proteomes" id="UP000281112">
    <property type="component" value="Unassembled WGS sequence"/>
</dbReference>
<dbReference type="Gene3D" id="3.20.20.450">
    <property type="entry name" value="EAL domain"/>
    <property type="match status" value="1"/>
</dbReference>
<dbReference type="PROSITE" id="PS50887">
    <property type="entry name" value="GGDEF"/>
    <property type="match status" value="1"/>
</dbReference>
<dbReference type="PROSITE" id="PS50883">
    <property type="entry name" value="EAL"/>
    <property type="match status" value="1"/>
</dbReference>
<dbReference type="GO" id="GO:0071111">
    <property type="term" value="F:cyclic-guanylate-specific phosphodiesterase activity"/>
    <property type="evidence" value="ECO:0007669"/>
    <property type="project" value="InterPro"/>
</dbReference>
<sequence length="592" mass="67509">MPISRLQKSSLFSDLLKDWAGSVKVFEGFLRQVQLNIWLYDQKQHQFSQPQLKQKTHIIPSAKIMQMLDKPEIMSYVELKPADDSLLPDNSNQVQIYCQMLVDHSYELPIGLVTAALPQGVVLGEQEKLLIKEFAKKIELQILSSFRLFEQNKHELIEKELRFHKYHDFGTGFLNRFALERELDEALAISPNHVAIIYVGFENAKNLQSQFNLYEWENVLKSFAEKLSSTLKKDSIEIARPNATDIVFLLRSKNLREEVEDLCDDVAAVSKSIFSINNQTVHLHTHIGVAFGLGTTSVSGLINQASSAMLNSRDTGQKYSVHSNSVAEAQTRIQHLESYLLKAVRNGDLMLYFQPKVNPITKRWLAAEALLRWRHPLLGEISSETLVKLAEKNGLIFEVGSFVLKTAIEKAAAWKKYAPNFKVAVNVSAKQLKDVRFVQQVEELLHEHNLSPHSLEIEVTESGLITDEEVANEILLVLHKLGITLSLDDFGTGYASFNYLKKFPFDCIKIDKSFMQTIEDNRQDQDIVKSIIQVAKKLDLQVIIEGVETVSQERFIIDEGCDYGQGYLYGKPMPAHIFEEQLRKQLIELDYQ</sequence>
<dbReference type="RefSeq" id="WP_124935450.1">
    <property type="nucleotide sequence ID" value="NZ_RJVQ01000001.1"/>
</dbReference>
<dbReference type="Pfam" id="PF00990">
    <property type="entry name" value="GGDEF"/>
    <property type="match status" value="1"/>
</dbReference>
<evidence type="ECO:0000313" key="4">
    <source>
        <dbReference type="Proteomes" id="UP000281112"/>
    </source>
</evidence>
<name>A0A3N9TL05_9VIBR</name>
<comment type="caution">
    <text evidence="3">The sequence shown here is derived from an EMBL/GenBank/DDBJ whole genome shotgun (WGS) entry which is preliminary data.</text>
</comment>
<dbReference type="InterPro" id="IPR035919">
    <property type="entry name" value="EAL_sf"/>
</dbReference>
<dbReference type="SUPFAM" id="SSF55073">
    <property type="entry name" value="Nucleotide cyclase"/>
    <property type="match status" value="1"/>
</dbReference>
<dbReference type="Gene3D" id="3.30.70.270">
    <property type="match status" value="1"/>
</dbReference>
<accession>A0A3N9TL05</accession>
<dbReference type="SUPFAM" id="SSF141868">
    <property type="entry name" value="EAL domain-like"/>
    <property type="match status" value="1"/>
</dbReference>
<dbReference type="InterPro" id="IPR001633">
    <property type="entry name" value="EAL_dom"/>
</dbReference>
<dbReference type="AlphaFoldDB" id="A0A3N9TL05"/>
<feature type="domain" description="EAL" evidence="1">
    <location>
        <begin position="333"/>
        <end position="586"/>
    </location>
</feature>
<gene>
    <name evidence="3" type="ORF">EES38_01805</name>
</gene>
<evidence type="ECO:0000259" key="2">
    <source>
        <dbReference type="PROSITE" id="PS50887"/>
    </source>
</evidence>
<keyword evidence="4" id="KW-1185">Reference proteome</keyword>
<dbReference type="InterPro" id="IPR029787">
    <property type="entry name" value="Nucleotide_cyclase"/>
</dbReference>
<dbReference type="SMART" id="SM00052">
    <property type="entry name" value="EAL"/>
    <property type="match status" value="1"/>
</dbReference>
<dbReference type="PANTHER" id="PTHR33121:SF71">
    <property type="entry name" value="OXYGEN SENSOR PROTEIN DOSP"/>
    <property type="match status" value="1"/>
</dbReference>
<organism evidence="3 4">
    <name type="scientific">Vibrio viridaestus</name>
    <dbReference type="NCBI Taxonomy" id="2487322"/>
    <lineage>
        <taxon>Bacteria</taxon>
        <taxon>Pseudomonadati</taxon>
        <taxon>Pseudomonadota</taxon>
        <taxon>Gammaproteobacteria</taxon>
        <taxon>Vibrionales</taxon>
        <taxon>Vibrionaceae</taxon>
        <taxon>Vibrio</taxon>
    </lineage>
</organism>
<proteinExistence type="predicted"/>
<evidence type="ECO:0000259" key="1">
    <source>
        <dbReference type="PROSITE" id="PS50883"/>
    </source>
</evidence>
<protein>
    <submittedName>
        <fullName evidence="3">GGDEF domain-containing protein</fullName>
    </submittedName>
</protein>